<accession>A0ABW1TU55</accession>
<dbReference type="CDD" id="cd00680">
    <property type="entry name" value="RHO_alpha_C"/>
    <property type="match status" value="1"/>
</dbReference>
<dbReference type="SUPFAM" id="SSF50022">
    <property type="entry name" value="ISP domain"/>
    <property type="match status" value="1"/>
</dbReference>
<evidence type="ECO:0000313" key="10">
    <source>
        <dbReference type="EMBL" id="MFC6280818.1"/>
    </source>
</evidence>
<evidence type="ECO:0000256" key="5">
    <source>
        <dbReference type="ARBA" id="ARBA00023002"/>
    </source>
</evidence>
<evidence type="ECO:0000313" key="11">
    <source>
        <dbReference type="Proteomes" id="UP001596270"/>
    </source>
</evidence>
<feature type="domain" description="Rieske" evidence="9">
    <location>
        <begin position="51"/>
        <end position="157"/>
    </location>
</feature>
<dbReference type="EC" id="1.14.13.-" evidence="10"/>
<dbReference type="PANTHER" id="PTHR43756">
    <property type="entry name" value="CHOLINE MONOOXYGENASE, CHLOROPLASTIC"/>
    <property type="match status" value="1"/>
</dbReference>
<sequence>MQTAEHQLHDLRPKFKNTQQKLLTARHLPGEVYSSPEIYALEKEKIFMKYWLSVGRAEELPNVGDYFTFKVMNESIVVSRPTPDKIVAYMNQCLHRGVEVAEGSGNAKEFSCPYHAWLYDVGGNLVLAPGMKASEVDLKNCSMRQLKLHIWRGWIFVNFSADPIPFEEFIAPQEESLWWFKTDDCKLAGKVVIDVKCNWKFLAENLIDIYHVGVIHKSTFGGFVKGEQLKFHLEPNGAWHTSYEARPHSKSGVQVFPTLPWAEDKPSGIACKAGIYPNLNLSMRADSVRMWHIWPISPSETRIVCYLLFPEAAFSIPNYEAEMEKYRSFVTQIIAEDSVMVESLQNSASSKFFVPGPMSPLEEALYHMENHYIDVMTTE</sequence>
<dbReference type="GO" id="GO:0051213">
    <property type="term" value="F:dioxygenase activity"/>
    <property type="evidence" value="ECO:0007669"/>
    <property type="project" value="UniProtKB-KW"/>
</dbReference>
<dbReference type="PRINTS" id="PR00090">
    <property type="entry name" value="RNGDIOXGNASE"/>
</dbReference>
<comment type="cofactor">
    <cofactor evidence="1">
        <name>Fe cation</name>
        <dbReference type="ChEBI" id="CHEBI:24875"/>
    </cofactor>
</comment>
<evidence type="ECO:0000256" key="8">
    <source>
        <dbReference type="ARBA" id="ARBA00023027"/>
    </source>
</evidence>
<dbReference type="Gene3D" id="2.102.10.10">
    <property type="entry name" value="Rieske [2Fe-2S] iron-sulphur domain"/>
    <property type="match status" value="1"/>
</dbReference>
<keyword evidence="11" id="KW-1185">Reference proteome</keyword>
<evidence type="ECO:0000256" key="1">
    <source>
        <dbReference type="ARBA" id="ARBA00001962"/>
    </source>
</evidence>
<reference evidence="11" key="1">
    <citation type="journal article" date="2019" name="Int. J. Syst. Evol. Microbiol.">
        <title>The Global Catalogue of Microorganisms (GCM) 10K type strain sequencing project: providing services to taxonomists for standard genome sequencing and annotation.</title>
        <authorList>
            <consortium name="The Broad Institute Genomics Platform"/>
            <consortium name="The Broad Institute Genome Sequencing Center for Infectious Disease"/>
            <person name="Wu L."/>
            <person name="Ma J."/>
        </authorList>
    </citation>
    <scope>NUCLEOTIDE SEQUENCE [LARGE SCALE GENOMIC DNA]</scope>
    <source>
        <strain evidence="11">CCUG 39402</strain>
    </source>
</reference>
<comment type="caution">
    <text evidence="10">The sequence shown here is derived from an EMBL/GenBank/DDBJ whole genome shotgun (WGS) entry which is preliminary data.</text>
</comment>
<organism evidence="10 11">
    <name type="scientific">Polaromonas aquatica</name>
    <dbReference type="NCBI Taxonomy" id="332657"/>
    <lineage>
        <taxon>Bacteria</taxon>
        <taxon>Pseudomonadati</taxon>
        <taxon>Pseudomonadota</taxon>
        <taxon>Betaproteobacteria</taxon>
        <taxon>Burkholderiales</taxon>
        <taxon>Comamonadaceae</taxon>
        <taxon>Polaromonas</taxon>
    </lineage>
</organism>
<dbReference type="EMBL" id="JBHSRS010000014">
    <property type="protein sequence ID" value="MFC6280818.1"/>
    <property type="molecule type" value="Genomic_DNA"/>
</dbReference>
<name>A0ABW1TU55_9BURK</name>
<dbReference type="PANTHER" id="PTHR43756:SF5">
    <property type="entry name" value="CHOLINE MONOOXYGENASE, CHLOROPLASTIC"/>
    <property type="match status" value="1"/>
</dbReference>
<keyword evidence="4" id="KW-0479">Metal-binding</keyword>
<dbReference type="PROSITE" id="PS00570">
    <property type="entry name" value="RING_HYDROXYL_ALPHA"/>
    <property type="match status" value="1"/>
</dbReference>
<proteinExistence type="inferred from homology"/>
<dbReference type="SUPFAM" id="SSF55961">
    <property type="entry name" value="Bet v1-like"/>
    <property type="match status" value="1"/>
</dbReference>
<dbReference type="InterPro" id="IPR015879">
    <property type="entry name" value="Ring_hydroxy_dOase_asu_C_dom"/>
</dbReference>
<keyword evidence="8" id="KW-0520">NAD</keyword>
<gene>
    <name evidence="10" type="ORF">ACFQND_06190</name>
</gene>
<dbReference type="Proteomes" id="UP001596270">
    <property type="component" value="Unassembled WGS sequence"/>
</dbReference>
<keyword evidence="7" id="KW-0411">Iron-sulfur</keyword>
<comment type="similarity">
    <text evidence="2">Belongs to the bacterial ring-hydroxylating dioxygenase alpha subunit family.</text>
</comment>
<keyword evidence="6" id="KW-0408">Iron</keyword>
<dbReference type="InterPro" id="IPR036922">
    <property type="entry name" value="Rieske_2Fe-2S_sf"/>
</dbReference>
<dbReference type="RefSeq" id="WP_371435037.1">
    <property type="nucleotide sequence ID" value="NZ_JBHSRS010000014.1"/>
</dbReference>
<keyword evidence="5 10" id="KW-0560">Oxidoreductase</keyword>
<evidence type="ECO:0000256" key="3">
    <source>
        <dbReference type="ARBA" id="ARBA00022714"/>
    </source>
</evidence>
<protein>
    <submittedName>
        <fullName evidence="10">Aromatic ring-hydroxylating dioxygenase subunit alpha</fullName>
        <ecNumber evidence="10">1.14.13.-</ecNumber>
    </submittedName>
</protein>
<dbReference type="CDD" id="cd03469">
    <property type="entry name" value="Rieske_RO_Alpha_N"/>
    <property type="match status" value="1"/>
</dbReference>
<dbReference type="Gene3D" id="3.90.380.10">
    <property type="entry name" value="Naphthalene 1,2-dioxygenase Alpha Subunit, Chain A, domain 1"/>
    <property type="match status" value="2"/>
</dbReference>
<evidence type="ECO:0000256" key="4">
    <source>
        <dbReference type="ARBA" id="ARBA00022723"/>
    </source>
</evidence>
<dbReference type="PROSITE" id="PS51296">
    <property type="entry name" value="RIESKE"/>
    <property type="match status" value="1"/>
</dbReference>
<dbReference type="InterPro" id="IPR001663">
    <property type="entry name" value="Rng_hydr_dOase-A"/>
</dbReference>
<evidence type="ECO:0000256" key="7">
    <source>
        <dbReference type="ARBA" id="ARBA00023014"/>
    </source>
</evidence>
<dbReference type="Pfam" id="PF00848">
    <property type="entry name" value="Ring_hydroxyl_A"/>
    <property type="match status" value="1"/>
</dbReference>
<keyword evidence="10" id="KW-0223">Dioxygenase</keyword>
<evidence type="ECO:0000256" key="6">
    <source>
        <dbReference type="ARBA" id="ARBA00023004"/>
    </source>
</evidence>
<dbReference type="InterPro" id="IPR017941">
    <property type="entry name" value="Rieske_2Fe-2S"/>
</dbReference>
<dbReference type="Pfam" id="PF00355">
    <property type="entry name" value="Rieske"/>
    <property type="match status" value="1"/>
</dbReference>
<evidence type="ECO:0000259" key="9">
    <source>
        <dbReference type="PROSITE" id="PS51296"/>
    </source>
</evidence>
<dbReference type="InterPro" id="IPR015881">
    <property type="entry name" value="ARHD_Rieske_2Fe_2S"/>
</dbReference>
<keyword evidence="3" id="KW-0001">2Fe-2S</keyword>
<evidence type="ECO:0000256" key="2">
    <source>
        <dbReference type="ARBA" id="ARBA00008751"/>
    </source>
</evidence>